<accession>A0A3S4AJ34</accession>
<comment type="similarity">
    <text evidence="2">Belongs to the RmuC family.</text>
</comment>
<dbReference type="PANTHER" id="PTHR30563:SF0">
    <property type="entry name" value="DNA RECOMBINATION PROTEIN RMUC"/>
    <property type="match status" value="1"/>
</dbReference>
<protein>
    <submittedName>
        <fullName evidence="6">DNA recombination protein RmuC</fullName>
    </submittedName>
</protein>
<organism evidence="6 7">
    <name type="scientific">Labedella phragmitis</name>
    <dbReference type="NCBI Taxonomy" id="2498849"/>
    <lineage>
        <taxon>Bacteria</taxon>
        <taxon>Bacillati</taxon>
        <taxon>Actinomycetota</taxon>
        <taxon>Actinomycetes</taxon>
        <taxon>Micrococcales</taxon>
        <taxon>Microbacteriaceae</taxon>
        <taxon>Labedella</taxon>
    </lineage>
</organism>
<name>A0A3S4AJ34_9MICO</name>
<dbReference type="AlphaFoldDB" id="A0A3S4AJ34"/>
<evidence type="ECO:0000256" key="4">
    <source>
        <dbReference type="ARBA" id="ARBA00023172"/>
    </source>
</evidence>
<evidence type="ECO:0000256" key="2">
    <source>
        <dbReference type="ARBA" id="ARBA00009840"/>
    </source>
</evidence>
<dbReference type="PANTHER" id="PTHR30563">
    <property type="entry name" value="DNA RECOMBINATION PROTEIN RMUC"/>
    <property type="match status" value="1"/>
</dbReference>
<dbReference type="Pfam" id="PF02646">
    <property type="entry name" value="RmuC"/>
    <property type="match status" value="1"/>
</dbReference>
<evidence type="ECO:0000313" key="7">
    <source>
        <dbReference type="Proteomes" id="UP000288547"/>
    </source>
</evidence>
<feature type="coiled-coil region" evidence="5">
    <location>
        <begin position="63"/>
        <end position="131"/>
    </location>
</feature>
<dbReference type="Proteomes" id="UP000288547">
    <property type="component" value="Unassembled WGS sequence"/>
</dbReference>
<comment type="function">
    <text evidence="1">Involved in DNA recombination.</text>
</comment>
<dbReference type="InterPro" id="IPR003798">
    <property type="entry name" value="DNA_recombination_RmuC"/>
</dbReference>
<evidence type="ECO:0000256" key="1">
    <source>
        <dbReference type="ARBA" id="ARBA00003416"/>
    </source>
</evidence>
<reference evidence="6 7" key="1">
    <citation type="submission" date="2018-12" db="EMBL/GenBank/DDBJ databases">
        <authorList>
            <person name="Li F."/>
        </authorList>
    </citation>
    <scope>NUCLEOTIDE SEQUENCE [LARGE SCALE GENOMIC DNA]</scope>
    <source>
        <strain evidence="6 7">11W25H-1</strain>
    </source>
</reference>
<keyword evidence="3 5" id="KW-0175">Coiled coil</keyword>
<keyword evidence="4" id="KW-0233">DNA recombination</keyword>
<dbReference type="OrthoDB" id="370725at2"/>
<sequence>MDPILLLVAILGLAAGAASGFGLGAAIGRRRAASAPATTDAAVAAARAEAAIASVRAEEATRRSALEAELAAMSAALDGVREQLDAERAERAARDDRERDERRVLEALAPVRETLQTMQRTVAELEQQRSEQFGSLAEQLAASRQSDEHLRATTESLASALRSNSARGVWGETQLKRVVEVAGLTQYVDFDLQHSITTDGGSFRPDMVVRLPGGTSVAVDAKVPLEHFLEASAIAPTATGESGARRAALVDRHVKAVRGHVDALGKKAYWQGFSSSPEFVIAFVPSESLLSAALEADPSLLDYAFGKRVALASPVTLWSVLKTVASAWQQQTVTDEARKLFELGSGLYDRLGTLAGHADALRRALERTVDSYNSFANSLESRVLVTARQFPGVDETKLIEVQKPITSAPRKLTAIEFDVDRDQERDPAERAS</sequence>
<keyword evidence="7" id="KW-1185">Reference proteome</keyword>
<evidence type="ECO:0000313" key="6">
    <source>
        <dbReference type="EMBL" id="RWZ49649.1"/>
    </source>
</evidence>
<proteinExistence type="inferred from homology"/>
<dbReference type="GO" id="GO:0006310">
    <property type="term" value="P:DNA recombination"/>
    <property type="evidence" value="ECO:0007669"/>
    <property type="project" value="UniProtKB-KW"/>
</dbReference>
<gene>
    <name evidence="6" type="ORF">ELQ90_12905</name>
</gene>
<dbReference type="EMBL" id="RZNB01000005">
    <property type="protein sequence ID" value="RWZ49649.1"/>
    <property type="molecule type" value="Genomic_DNA"/>
</dbReference>
<dbReference type="RefSeq" id="WP_128495696.1">
    <property type="nucleotide sequence ID" value="NZ_RZNB01000005.1"/>
</dbReference>
<evidence type="ECO:0000256" key="5">
    <source>
        <dbReference type="SAM" id="Coils"/>
    </source>
</evidence>
<comment type="caution">
    <text evidence="6">The sequence shown here is derived from an EMBL/GenBank/DDBJ whole genome shotgun (WGS) entry which is preliminary data.</text>
</comment>
<evidence type="ECO:0000256" key="3">
    <source>
        <dbReference type="ARBA" id="ARBA00023054"/>
    </source>
</evidence>